<dbReference type="EMBL" id="JBHTHX010002595">
    <property type="protein sequence ID" value="MFD0890666.1"/>
    <property type="molecule type" value="Genomic_DNA"/>
</dbReference>
<evidence type="ECO:0000313" key="3">
    <source>
        <dbReference type="Proteomes" id="UP001597024"/>
    </source>
</evidence>
<evidence type="ECO:0000256" key="1">
    <source>
        <dbReference type="SAM" id="MobiDB-lite"/>
    </source>
</evidence>
<feature type="compositionally biased region" description="Polar residues" evidence="1">
    <location>
        <begin position="1"/>
        <end position="17"/>
    </location>
</feature>
<protein>
    <submittedName>
        <fullName evidence="2">Uncharacterized protein</fullName>
    </submittedName>
</protein>
<dbReference type="Proteomes" id="UP001597024">
    <property type="component" value="Unassembled WGS sequence"/>
</dbReference>
<keyword evidence="3" id="KW-1185">Reference proteome</keyword>
<organism evidence="2 3">
    <name type="scientific">Streptosporangium algeriense</name>
    <dbReference type="NCBI Taxonomy" id="1682748"/>
    <lineage>
        <taxon>Bacteria</taxon>
        <taxon>Bacillati</taxon>
        <taxon>Actinomycetota</taxon>
        <taxon>Actinomycetes</taxon>
        <taxon>Streptosporangiales</taxon>
        <taxon>Streptosporangiaceae</taxon>
        <taxon>Streptosporangium</taxon>
    </lineage>
</organism>
<accession>A0ABW3E3M8</accession>
<name>A0ABW3E3M8_9ACTN</name>
<evidence type="ECO:0000313" key="2">
    <source>
        <dbReference type="EMBL" id="MFD0890666.1"/>
    </source>
</evidence>
<sequence>MDHSSHTLLDTGEQSPISDRMRELLARAAQDHMYEQRYQGTGFDEIRQRLEGMEWLLRDVKERELGGLSGTLESVTVRLDHALTRPPAWVQGLAQHVEAVR</sequence>
<comment type="caution">
    <text evidence="2">The sequence shown here is derived from an EMBL/GenBank/DDBJ whole genome shotgun (WGS) entry which is preliminary data.</text>
</comment>
<proteinExistence type="predicted"/>
<feature type="region of interest" description="Disordered" evidence="1">
    <location>
        <begin position="1"/>
        <end position="20"/>
    </location>
</feature>
<feature type="non-terminal residue" evidence="2">
    <location>
        <position position="101"/>
    </location>
</feature>
<gene>
    <name evidence="2" type="ORF">ACFQ08_39490</name>
</gene>
<reference evidence="3" key="1">
    <citation type="journal article" date="2019" name="Int. J. Syst. Evol. Microbiol.">
        <title>The Global Catalogue of Microorganisms (GCM) 10K type strain sequencing project: providing services to taxonomists for standard genome sequencing and annotation.</title>
        <authorList>
            <consortium name="The Broad Institute Genomics Platform"/>
            <consortium name="The Broad Institute Genome Sequencing Center for Infectious Disease"/>
            <person name="Wu L."/>
            <person name="Ma J."/>
        </authorList>
    </citation>
    <scope>NUCLEOTIDE SEQUENCE [LARGE SCALE GENOMIC DNA]</scope>
    <source>
        <strain evidence="3">CCUG 62974</strain>
    </source>
</reference>